<evidence type="ECO:0000313" key="5">
    <source>
        <dbReference type="EMBL" id="SCU68807.1"/>
    </source>
</evidence>
<evidence type="ECO:0000256" key="3">
    <source>
        <dbReference type="ARBA" id="ARBA00023242"/>
    </source>
</evidence>
<keyword evidence="4" id="KW-0811">Translocation</keyword>
<keyword evidence="4" id="KW-0813">Transport</keyword>
<evidence type="ECO:0000313" key="6">
    <source>
        <dbReference type="Proteomes" id="UP000195570"/>
    </source>
</evidence>
<accession>A0A1G4IA84</accession>
<dbReference type="AlphaFoldDB" id="A0A1G4IA84"/>
<sequence length="883" mass="96512">MMSIPNLTDAPGGILIAHSHNQSTSAVPSGGSVDPNNDVRGNITRLTARARQLLVSDIDTRVVRNGLSTYEMSRKTATDARLWAQVAGQATSSQASVELFMASLGFNLQEQLRLLHQLHTNQLPIVGRNQLDSLDAPWDTQASDELGTALEVFVANRRHEIMQRSVDEMHQRVGEMMQERSEAIIRSSWEKYSVEIADVFETASLKAGSGGGRGGNSRNSISNGQLMHASTLGGAVNGVAAAGTALQSHAGVVALLNGRDTASTKALAKVSAFAHIVHTQPPQKWSSHFTNHVVDDTPNSVEEVAVLWTTVGHILQPIIERGSAATSITYVSSSRRVMERKALAAVFSIMLKVESDRLSDMENMHATRFIGVVERYTSSSNPWAHIFTSMRCGRYDAAAAIAAAAGFGLVEKTLSSYASGNVMEQYTPSCPLELRALYSEDCTRSDPYRHTVLFLLLAGKTGESNEVVQSTVASLSSKVARSLEDTLWIRLFCLHTVDANNSEKIQSLSDMQRLLLDDMQDLVALTRGNVVRLASLMFHALLPSSGVRLLTENDSTYVDGVHLAMCFHNSKMLQCSDAEVPLDLSRAIQQYCSIALLDADRRRMNASQVGPAIFWYFFRTGLIDTFVDYCSNELVCAKLFGQRAGGGSNDGALFQHGGVPPNELLDAMVRIAEDAIARGKTELAVHVLTVLDHAATLVSDDARSGYALSRAVQKICPALAQAFHNEPTSESANLFVHAAVLRERLAQTKCVIPSAQTDTFHLLCRMGEVHANAVRGNAEMAVRCFCNLPFVPASPADVERCAELFDTAPDTVATAAPPIIIHALRQLLRLVKEQRALHDGASDELLLQRNQAQQIIAWVRRWKRHMNRSLLDELIVLERLFVQ</sequence>
<comment type="subcellular location">
    <subcellularLocation>
        <location evidence="1">Nucleus envelope</location>
    </subcellularLocation>
    <subcellularLocation>
        <location evidence="4">Nucleus</location>
        <location evidence="4">Nuclear pore complex</location>
    </subcellularLocation>
</comment>
<comment type="caution">
    <text evidence="5">The sequence shown here is derived from an EMBL/GenBank/DDBJ whole genome shotgun (WGS) entry which is preliminary data.</text>
</comment>
<dbReference type="GO" id="GO:0016973">
    <property type="term" value="P:poly(A)+ mRNA export from nucleus"/>
    <property type="evidence" value="ECO:0007669"/>
    <property type="project" value="TreeGrafter"/>
</dbReference>
<dbReference type="GeneID" id="92379202"/>
<evidence type="ECO:0000256" key="2">
    <source>
        <dbReference type="ARBA" id="ARBA00010186"/>
    </source>
</evidence>
<dbReference type="GO" id="GO:0017056">
    <property type="term" value="F:structural constituent of nuclear pore"/>
    <property type="evidence" value="ECO:0007669"/>
    <property type="project" value="InterPro"/>
</dbReference>
<dbReference type="GO" id="GO:0005643">
    <property type="term" value="C:nuclear pore"/>
    <property type="evidence" value="ECO:0007669"/>
    <property type="project" value="UniProtKB-SubCell"/>
</dbReference>
<keyword evidence="4" id="KW-0509">mRNA transport</keyword>
<comment type="similarity">
    <text evidence="2 4">Belongs to the nucleoporin interacting component (NIC) family.</text>
</comment>
<evidence type="ECO:0000256" key="4">
    <source>
        <dbReference type="RuleBase" id="RU364035"/>
    </source>
</evidence>
<keyword evidence="3 4" id="KW-0539">Nucleus</keyword>
<dbReference type="EMBL" id="CZPT02001075">
    <property type="protein sequence ID" value="SCU68807.1"/>
    <property type="molecule type" value="Genomic_DNA"/>
</dbReference>
<dbReference type="PANTHER" id="PTHR11225:SF4">
    <property type="entry name" value="NUCLEAR PORE COMPLEX PROTEIN NUP93"/>
    <property type="match status" value="1"/>
</dbReference>
<dbReference type="Pfam" id="PF04097">
    <property type="entry name" value="Nic96"/>
    <property type="match status" value="1"/>
</dbReference>
<keyword evidence="4" id="KW-0906">Nuclear pore complex</keyword>
<proteinExistence type="inferred from homology"/>
<keyword evidence="6" id="KW-1185">Reference proteome</keyword>
<organism evidence="5 6">
    <name type="scientific">Trypanosoma equiperdum</name>
    <dbReference type="NCBI Taxonomy" id="5694"/>
    <lineage>
        <taxon>Eukaryota</taxon>
        <taxon>Discoba</taxon>
        <taxon>Euglenozoa</taxon>
        <taxon>Kinetoplastea</taxon>
        <taxon>Metakinetoplastina</taxon>
        <taxon>Trypanosomatida</taxon>
        <taxon>Trypanosomatidae</taxon>
        <taxon>Trypanosoma</taxon>
    </lineage>
</organism>
<keyword evidence="4" id="KW-0653">Protein transport</keyword>
<evidence type="ECO:0000256" key="1">
    <source>
        <dbReference type="ARBA" id="ARBA00004259"/>
    </source>
</evidence>
<dbReference type="GO" id="GO:0006606">
    <property type="term" value="P:protein import into nucleus"/>
    <property type="evidence" value="ECO:0007669"/>
    <property type="project" value="TreeGrafter"/>
</dbReference>
<dbReference type="PANTHER" id="PTHR11225">
    <property type="entry name" value="NUCLEAR PORE COMPLEX PROTEIN NUP93 NUCLEOPORIN NUP93 DEAD EYE PROTEIN"/>
    <property type="match status" value="1"/>
</dbReference>
<gene>
    <name evidence="5" type="ORF">TEOVI_000526200</name>
</gene>
<dbReference type="VEuPathDB" id="TriTrypDB:TEOVI_000526200"/>
<name>A0A1G4IA84_TRYEQ</name>
<keyword evidence="4" id="KW-0472">Membrane</keyword>
<dbReference type="RefSeq" id="XP_067079890.1">
    <property type="nucleotide sequence ID" value="XM_067223789.1"/>
</dbReference>
<dbReference type="Proteomes" id="UP000195570">
    <property type="component" value="Unassembled WGS sequence"/>
</dbReference>
<dbReference type="InterPro" id="IPR007231">
    <property type="entry name" value="Nucleoporin_int_Nup93/Nic96"/>
</dbReference>
<protein>
    <recommendedName>
        <fullName evidence="4">Nuclear pore protein</fullName>
    </recommendedName>
</protein>
<reference evidence="5" key="1">
    <citation type="submission" date="2016-09" db="EMBL/GenBank/DDBJ databases">
        <authorList>
            <person name="Hebert L."/>
            <person name="Moumen B."/>
        </authorList>
    </citation>
    <scope>NUCLEOTIDE SEQUENCE [LARGE SCALE GENOMIC DNA]</scope>
    <source>
        <strain evidence="5">OVI</strain>
    </source>
</reference>